<dbReference type="PANTHER" id="PTHR43155:SF2">
    <property type="entry name" value="CYCLIC DI-GMP PHOSPHODIESTERASE PA4108"/>
    <property type="match status" value="1"/>
</dbReference>
<comment type="caution">
    <text evidence="2">The sequence shown here is derived from an EMBL/GenBank/DDBJ whole genome shotgun (WGS) entry which is preliminary data.</text>
</comment>
<evidence type="ECO:0000313" key="2">
    <source>
        <dbReference type="EMBL" id="EMI17710.1"/>
    </source>
</evidence>
<organism evidence="2 3">
    <name type="scientific">Rhodopirellula maiorica SM1</name>
    <dbReference type="NCBI Taxonomy" id="1265738"/>
    <lineage>
        <taxon>Bacteria</taxon>
        <taxon>Pseudomonadati</taxon>
        <taxon>Planctomycetota</taxon>
        <taxon>Planctomycetia</taxon>
        <taxon>Pirellulales</taxon>
        <taxon>Pirellulaceae</taxon>
        <taxon>Novipirellula</taxon>
    </lineage>
</organism>
<gene>
    <name evidence="2" type="ORF">RMSM_05367</name>
</gene>
<keyword evidence="3" id="KW-1185">Reference proteome</keyword>
<name>M5REA3_9BACT</name>
<dbReference type="Gene3D" id="1.10.3210.10">
    <property type="entry name" value="Hypothetical protein af1432"/>
    <property type="match status" value="1"/>
</dbReference>
<dbReference type="InterPro" id="IPR003607">
    <property type="entry name" value="HD/PDEase_dom"/>
</dbReference>
<dbReference type="PANTHER" id="PTHR43155">
    <property type="entry name" value="CYCLIC DI-GMP PHOSPHODIESTERASE PA4108-RELATED"/>
    <property type="match status" value="1"/>
</dbReference>
<dbReference type="AlphaFoldDB" id="M5REA3"/>
<dbReference type="PROSITE" id="PS51832">
    <property type="entry name" value="HD_GYP"/>
    <property type="match status" value="1"/>
</dbReference>
<accession>M5REA3</accession>
<reference evidence="2 3" key="1">
    <citation type="journal article" date="2013" name="Mar. Genomics">
        <title>Expression of sulfatases in Rhodopirellula baltica and the diversity of sulfatases in the genus Rhodopirellula.</title>
        <authorList>
            <person name="Wegner C.E."/>
            <person name="Richter-Heitmann T."/>
            <person name="Klindworth A."/>
            <person name="Klockow C."/>
            <person name="Richter M."/>
            <person name="Achstetter T."/>
            <person name="Glockner F.O."/>
            <person name="Harder J."/>
        </authorList>
    </citation>
    <scope>NUCLEOTIDE SEQUENCE [LARGE SCALE GENOMIC DNA]</scope>
    <source>
        <strain evidence="2 3">SM1</strain>
    </source>
</reference>
<dbReference type="Proteomes" id="UP000011991">
    <property type="component" value="Unassembled WGS sequence"/>
</dbReference>
<dbReference type="InterPro" id="IPR006674">
    <property type="entry name" value="HD_domain"/>
</dbReference>
<feature type="non-terminal residue" evidence="2">
    <location>
        <position position="148"/>
    </location>
</feature>
<dbReference type="EMBL" id="ANOG01000762">
    <property type="protein sequence ID" value="EMI17710.1"/>
    <property type="molecule type" value="Genomic_DNA"/>
</dbReference>
<dbReference type="InterPro" id="IPR037522">
    <property type="entry name" value="HD_GYP_dom"/>
</dbReference>
<dbReference type="CDD" id="cd00077">
    <property type="entry name" value="HDc"/>
    <property type="match status" value="1"/>
</dbReference>
<dbReference type="Pfam" id="PF01966">
    <property type="entry name" value="HD"/>
    <property type="match status" value="1"/>
</dbReference>
<dbReference type="OrthoDB" id="9781505at2"/>
<dbReference type="SUPFAM" id="SSF109604">
    <property type="entry name" value="HD-domain/PDEase-like"/>
    <property type="match status" value="1"/>
</dbReference>
<protein>
    <submittedName>
        <fullName evidence="2">Response regulator</fullName>
    </submittedName>
</protein>
<sequence>MNQPLSVSASVDPVAASVTAIEPMDLTNKNQQLEQLLASLQEASPVSDERRAAPSIEVKFESQLAMVRLGIASSLFFSLRAKHVATAAHSLRVALSCSAWAHRLGLEESLRDRIEVASLLHDLGKIGIPDRVLRKPGKLTVEEQLTMD</sequence>
<feature type="domain" description="HD-GYP" evidence="1">
    <location>
        <begin position="64"/>
        <end position="148"/>
    </location>
</feature>
<dbReference type="RefSeq" id="WP_008702959.1">
    <property type="nucleotide sequence ID" value="NZ_ANOG01000762.1"/>
</dbReference>
<evidence type="ECO:0000313" key="3">
    <source>
        <dbReference type="Proteomes" id="UP000011991"/>
    </source>
</evidence>
<proteinExistence type="predicted"/>
<evidence type="ECO:0000259" key="1">
    <source>
        <dbReference type="PROSITE" id="PS51832"/>
    </source>
</evidence>